<comment type="caution">
    <text evidence="1">The sequence shown here is derived from an EMBL/GenBank/DDBJ whole genome shotgun (WGS) entry which is preliminary data.</text>
</comment>
<reference evidence="2" key="1">
    <citation type="submission" date="2017-03" db="EMBL/GenBank/DDBJ databases">
        <title>Genomes of endolithic fungi from Antarctica.</title>
        <authorList>
            <person name="Coleine C."/>
            <person name="Masonjones S."/>
            <person name="Stajich J.E."/>
        </authorList>
    </citation>
    <scope>NUCLEOTIDE SEQUENCE [LARGE SCALE GENOMIC DNA]</scope>
    <source>
        <strain evidence="2">CCFEE 5527</strain>
    </source>
</reference>
<protein>
    <recommendedName>
        <fullName evidence="3">F-box domain-containing protein</fullName>
    </recommendedName>
</protein>
<dbReference type="SUPFAM" id="SSF81383">
    <property type="entry name" value="F-box domain"/>
    <property type="match status" value="1"/>
</dbReference>
<evidence type="ECO:0000313" key="2">
    <source>
        <dbReference type="Proteomes" id="UP000192596"/>
    </source>
</evidence>
<sequence length="187" mass="20848">MAAIAVLDLPELLESVLIELDMKTLLLSQRVSKQWKASIDCSANLQDKLFFKLKDHRDEDGVDAINTLLVKYSGRAPFFSSHHVPRTAPQSSLFDSLLEPVNYVFAFDLTVMSADASARRMTLSWCKREKYPVAGTRFMMAVGEQDANGEGAGWIEAVDGWYSAGKRYFTGKMGRAVAVGLMQQMRS</sequence>
<evidence type="ECO:0000313" key="1">
    <source>
        <dbReference type="EMBL" id="OQN95885.1"/>
    </source>
</evidence>
<dbReference type="AlphaFoldDB" id="A0A1V8S9P6"/>
<proteinExistence type="predicted"/>
<keyword evidence="2" id="KW-1185">Reference proteome</keyword>
<evidence type="ECO:0008006" key="3">
    <source>
        <dbReference type="Google" id="ProtNLM"/>
    </source>
</evidence>
<dbReference type="STRING" id="1507870.A0A1V8S9P6"/>
<gene>
    <name evidence="1" type="ORF">B0A48_18170</name>
</gene>
<dbReference type="EMBL" id="NAJO01000077">
    <property type="protein sequence ID" value="OQN95885.1"/>
    <property type="molecule type" value="Genomic_DNA"/>
</dbReference>
<dbReference type="InParanoid" id="A0A1V8S9P6"/>
<dbReference type="InterPro" id="IPR036047">
    <property type="entry name" value="F-box-like_dom_sf"/>
</dbReference>
<dbReference type="Proteomes" id="UP000192596">
    <property type="component" value="Unassembled WGS sequence"/>
</dbReference>
<dbReference type="OrthoDB" id="3800738at2759"/>
<name>A0A1V8S9P6_9PEZI</name>
<organism evidence="1 2">
    <name type="scientific">Cryoendolithus antarcticus</name>
    <dbReference type="NCBI Taxonomy" id="1507870"/>
    <lineage>
        <taxon>Eukaryota</taxon>
        <taxon>Fungi</taxon>
        <taxon>Dikarya</taxon>
        <taxon>Ascomycota</taxon>
        <taxon>Pezizomycotina</taxon>
        <taxon>Dothideomycetes</taxon>
        <taxon>Dothideomycetidae</taxon>
        <taxon>Cladosporiales</taxon>
        <taxon>Cladosporiaceae</taxon>
        <taxon>Cryoendolithus</taxon>
    </lineage>
</organism>
<accession>A0A1V8S9P6</accession>